<keyword evidence="2" id="KW-1003">Cell membrane</keyword>
<reference evidence="7" key="1">
    <citation type="submission" date="2021-11" db="EMBL/GenBank/DDBJ databases">
        <authorList>
            <consortium name="Genoscope - CEA"/>
            <person name="William W."/>
        </authorList>
    </citation>
    <scope>NUCLEOTIDE SEQUENCE</scope>
</reference>
<evidence type="ECO:0000313" key="8">
    <source>
        <dbReference type="Proteomes" id="UP000789595"/>
    </source>
</evidence>
<organism evidence="7 8">
    <name type="scientific">Pelagomonas calceolata</name>
    <dbReference type="NCBI Taxonomy" id="35677"/>
    <lineage>
        <taxon>Eukaryota</taxon>
        <taxon>Sar</taxon>
        <taxon>Stramenopiles</taxon>
        <taxon>Ochrophyta</taxon>
        <taxon>Pelagophyceae</taxon>
        <taxon>Pelagomonadales</taxon>
        <taxon>Pelagomonadaceae</taxon>
        <taxon>Pelagomonas</taxon>
    </lineage>
</organism>
<name>A0A8J2SZF2_9STRA</name>
<evidence type="ECO:0000256" key="3">
    <source>
        <dbReference type="ARBA" id="ARBA00022692"/>
    </source>
</evidence>
<evidence type="ECO:0000256" key="4">
    <source>
        <dbReference type="ARBA" id="ARBA00022989"/>
    </source>
</evidence>
<dbReference type="PANTHER" id="PTHR33452">
    <property type="entry name" value="OXIDOREDUCTASE CATD-RELATED"/>
    <property type="match status" value="1"/>
</dbReference>
<dbReference type="Proteomes" id="UP000789595">
    <property type="component" value="Unassembled WGS sequence"/>
</dbReference>
<evidence type="ECO:0000256" key="2">
    <source>
        <dbReference type="ARBA" id="ARBA00022475"/>
    </source>
</evidence>
<keyword evidence="4" id="KW-1133">Transmembrane helix</keyword>
<keyword evidence="8" id="KW-1185">Reference proteome</keyword>
<evidence type="ECO:0000256" key="5">
    <source>
        <dbReference type="ARBA" id="ARBA00023136"/>
    </source>
</evidence>
<dbReference type="PANTHER" id="PTHR33452:SF1">
    <property type="entry name" value="INNER MEMBRANE PROTEIN YPHA-RELATED"/>
    <property type="match status" value="1"/>
</dbReference>
<accession>A0A8J2SZF2</accession>
<dbReference type="Pfam" id="PF07681">
    <property type="entry name" value="DoxX"/>
    <property type="match status" value="1"/>
</dbReference>
<feature type="chain" id="PRO_5035191270" description="DoxX family protein" evidence="6">
    <location>
        <begin position="18"/>
        <end position="214"/>
    </location>
</feature>
<evidence type="ECO:0000256" key="6">
    <source>
        <dbReference type="SAM" id="SignalP"/>
    </source>
</evidence>
<comment type="subcellular location">
    <subcellularLocation>
        <location evidence="1">Cell membrane</location>
        <topology evidence="1">Multi-pass membrane protein</topology>
    </subcellularLocation>
</comment>
<dbReference type="InterPro" id="IPR051907">
    <property type="entry name" value="DoxX-like_oxidoreductase"/>
</dbReference>
<dbReference type="AlphaFoldDB" id="A0A8J2SZF2"/>
<proteinExistence type="predicted"/>
<dbReference type="InterPro" id="IPR032808">
    <property type="entry name" value="DoxX"/>
</dbReference>
<evidence type="ECO:0000313" key="7">
    <source>
        <dbReference type="EMBL" id="CAH0376982.1"/>
    </source>
</evidence>
<dbReference type="EMBL" id="CAKKNE010000005">
    <property type="protein sequence ID" value="CAH0376982.1"/>
    <property type="molecule type" value="Genomic_DNA"/>
</dbReference>
<comment type="caution">
    <text evidence="7">The sequence shown here is derived from an EMBL/GenBank/DDBJ whole genome shotgun (WGS) entry which is preliminary data.</text>
</comment>
<keyword evidence="5" id="KW-0472">Membrane</keyword>
<dbReference type="GO" id="GO:0005886">
    <property type="term" value="C:plasma membrane"/>
    <property type="evidence" value="ECO:0007669"/>
    <property type="project" value="UniProtKB-SubCell"/>
</dbReference>
<dbReference type="OrthoDB" id="37257at2759"/>
<keyword evidence="6" id="KW-0732">Signal</keyword>
<protein>
    <recommendedName>
        <fullName evidence="9">DoxX family protein</fullName>
    </recommendedName>
</protein>
<gene>
    <name evidence="7" type="ORF">PECAL_5P15620</name>
</gene>
<evidence type="ECO:0008006" key="9">
    <source>
        <dbReference type="Google" id="ProtNLM"/>
    </source>
</evidence>
<evidence type="ECO:0000256" key="1">
    <source>
        <dbReference type="ARBA" id="ARBA00004651"/>
    </source>
</evidence>
<sequence length="214" mass="23342">MRAQRLAALCLPGLVCGFITPTRHAVKPTFDPLRLSKKESTWDRLTGPKLFKTVKRTEGIHAVPLVPLRVIAGILMIHHGSEGGFWPANYGTPGFDGFVTYVLQPYFSFLPGSLETWSAIHDYAEFWGGALLAVGFLTRPAALSLLVTMAAAVYFHVASTGLQGAPFGHVENYSYNFEEPALYGLIFLLFFFNGPGPLSVDSAIYSALAPDDDD</sequence>
<feature type="signal peptide" evidence="6">
    <location>
        <begin position="1"/>
        <end position="17"/>
    </location>
</feature>
<keyword evidence="3" id="KW-0812">Transmembrane</keyword>